<proteinExistence type="predicted"/>
<feature type="signal peptide" evidence="2">
    <location>
        <begin position="1"/>
        <end position="19"/>
    </location>
</feature>
<organism evidence="3 4">
    <name type="scientific">Strigamia maritima</name>
    <name type="common">European centipede</name>
    <name type="synonym">Geophilus maritimus</name>
    <dbReference type="NCBI Taxonomy" id="126957"/>
    <lineage>
        <taxon>Eukaryota</taxon>
        <taxon>Metazoa</taxon>
        <taxon>Ecdysozoa</taxon>
        <taxon>Arthropoda</taxon>
        <taxon>Myriapoda</taxon>
        <taxon>Chilopoda</taxon>
        <taxon>Pleurostigmophora</taxon>
        <taxon>Geophilomorpha</taxon>
        <taxon>Linotaeniidae</taxon>
        <taxon>Strigamia</taxon>
    </lineage>
</organism>
<feature type="chain" id="PRO_5004579302" description="WAP domain-containing protein" evidence="2">
    <location>
        <begin position="20"/>
        <end position="148"/>
    </location>
</feature>
<protein>
    <recommendedName>
        <fullName evidence="5">WAP domain-containing protein</fullName>
    </recommendedName>
</protein>
<dbReference type="EMBL" id="JH430751">
    <property type="status" value="NOT_ANNOTATED_CDS"/>
    <property type="molecule type" value="Genomic_DNA"/>
</dbReference>
<evidence type="ECO:0000256" key="1">
    <source>
        <dbReference type="SAM" id="MobiDB-lite"/>
    </source>
</evidence>
<reference evidence="3" key="2">
    <citation type="submission" date="2015-02" db="UniProtKB">
        <authorList>
            <consortium name="EnsemblMetazoa"/>
        </authorList>
    </citation>
    <scope>IDENTIFICATION</scope>
</reference>
<keyword evidence="4" id="KW-1185">Reference proteome</keyword>
<evidence type="ECO:0000256" key="2">
    <source>
        <dbReference type="SAM" id="SignalP"/>
    </source>
</evidence>
<feature type="region of interest" description="Disordered" evidence="1">
    <location>
        <begin position="25"/>
        <end position="83"/>
    </location>
</feature>
<dbReference type="AlphaFoldDB" id="T1IL88"/>
<dbReference type="Proteomes" id="UP000014500">
    <property type="component" value="Unassembled WGS sequence"/>
</dbReference>
<evidence type="ECO:0008006" key="5">
    <source>
        <dbReference type="Google" id="ProtNLM"/>
    </source>
</evidence>
<accession>T1IL88</accession>
<feature type="compositionally biased region" description="Pro residues" evidence="1">
    <location>
        <begin position="44"/>
        <end position="54"/>
    </location>
</feature>
<dbReference type="HOGENOM" id="CLU_1761072_0_0_1"/>
<name>T1IL88_STRMM</name>
<reference evidence="4" key="1">
    <citation type="submission" date="2011-05" db="EMBL/GenBank/DDBJ databases">
        <authorList>
            <person name="Richards S.R."/>
            <person name="Qu J."/>
            <person name="Jiang H."/>
            <person name="Jhangiani S.N."/>
            <person name="Agravi P."/>
            <person name="Goodspeed R."/>
            <person name="Gross S."/>
            <person name="Mandapat C."/>
            <person name="Jackson L."/>
            <person name="Mathew T."/>
            <person name="Pu L."/>
            <person name="Thornton R."/>
            <person name="Saada N."/>
            <person name="Wilczek-Boney K.B."/>
            <person name="Lee S."/>
            <person name="Kovar C."/>
            <person name="Wu Y."/>
            <person name="Scherer S.E."/>
            <person name="Worley K.C."/>
            <person name="Muzny D.M."/>
            <person name="Gibbs R."/>
        </authorList>
    </citation>
    <scope>NUCLEOTIDE SEQUENCE</scope>
    <source>
        <strain evidence="4">Brora</strain>
    </source>
</reference>
<sequence length="148" mass="16197">MKTYAITFSLFLLFVLAHSQEEGDLGAFRQSPEETTPEQEVTEPPQPQPSPSTSPKPSKKPRRSTTTAAPQAEAKTDAPAEPLNEECTQRVDIILPLLSQCTNCTVNADCNRNSVCCPVSIFSFFGNRNPDNKCCVIKKPVKVTTEAP</sequence>
<evidence type="ECO:0000313" key="3">
    <source>
        <dbReference type="EnsemblMetazoa" id="SMAR001708-PA"/>
    </source>
</evidence>
<evidence type="ECO:0000313" key="4">
    <source>
        <dbReference type="Proteomes" id="UP000014500"/>
    </source>
</evidence>
<dbReference type="EnsemblMetazoa" id="SMAR001708-RA">
    <property type="protein sequence ID" value="SMAR001708-PA"/>
    <property type="gene ID" value="SMAR001708"/>
</dbReference>
<keyword evidence="2" id="KW-0732">Signal</keyword>